<dbReference type="Pfam" id="PF05685">
    <property type="entry name" value="Uma2"/>
    <property type="match status" value="1"/>
</dbReference>
<dbReference type="InterPro" id="IPR012296">
    <property type="entry name" value="Nuclease_put_TT1808"/>
</dbReference>
<dbReference type="InterPro" id="IPR008538">
    <property type="entry name" value="Uma2"/>
</dbReference>
<dbReference type="SUPFAM" id="SSF52980">
    <property type="entry name" value="Restriction endonuclease-like"/>
    <property type="match status" value="1"/>
</dbReference>
<dbReference type="PANTHER" id="PTHR34107">
    <property type="entry name" value="SLL0198 PROTEIN-RELATED"/>
    <property type="match status" value="1"/>
</dbReference>
<sequence>MRLYDSKKSQKANKDIYTVVQPDLCVICDKSKLDEQGCIGAPDLIVEILSKGNTTKEMKIKYELYEESGVKEYWVIYPYEENLLQFVLNDKQKYELNSIYVTNDVLTSTLFSDLRVNLEEIFLEEE</sequence>
<proteinExistence type="predicted"/>
<keyword evidence="2" id="KW-0378">Hydrolase</keyword>
<feature type="domain" description="Putative restriction endonuclease" evidence="1">
    <location>
        <begin position="19"/>
        <end position="117"/>
    </location>
</feature>
<reference evidence="2 3" key="1">
    <citation type="submission" date="2016-10" db="EMBL/GenBank/DDBJ databases">
        <authorList>
            <person name="de Groot N.N."/>
        </authorList>
    </citation>
    <scope>NUCLEOTIDE SEQUENCE [LARGE SCALE GENOMIC DNA]</scope>
    <source>
        <strain>GEY</strain>
        <strain evidence="3">DSM 9560</strain>
    </source>
</reference>
<name>A0A1I2IGS2_9BACT</name>
<accession>A0A1I2IGS2</accession>
<evidence type="ECO:0000313" key="2">
    <source>
        <dbReference type="EMBL" id="SFF40257.1"/>
    </source>
</evidence>
<protein>
    <submittedName>
        <fullName evidence="2">Putative restriction endonuclease</fullName>
    </submittedName>
</protein>
<dbReference type="Gene3D" id="3.90.1570.10">
    <property type="entry name" value="tt1808, chain A"/>
    <property type="match status" value="1"/>
</dbReference>
<dbReference type="STRING" id="1003.SAMN04488541_103128"/>
<dbReference type="CDD" id="cd06260">
    <property type="entry name" value="DUF820-like"/>
    <property type="match status" value="1"/>
</dbReference>
<dbReference type="PANTHER" id="PTHR34107:SF4">
    <property type="entry name" value="SLL1222 PROTEIN"/>
    <property type="match status" value="1"/>
</dbReference>
<evidence type="ECO:0000313" key="3">
    <source>
        <dbReference type="Proteomes" id="UP000199513"/>
    </source>
</evidence>
<dbReference type="Proteomes" id="UP000199513">
    <property type="component" value="Unassembled WGS sequence"/>
</dbReference>
<dbReference type="RefSeq" id="WP_317039477.1">
    <property type="nucleotide sequence ID" value="NZ_FONY01000031.1"/>
</dbReference>
<keyword evidence="3" id="KW-1185">Reference proteome</keyword>
<dbReference type="EMBL" id="FONY01000031">
    <property type="protein sequence ID" value="SFF40257.1"/>
    <property type="molecule type" value="Genomic_DNA"/>
</dbReference>
<keyword evidence="2" id="KW-0540">Nuclease</keyword>
<dbReference type="AlphaFoldDB" id="A0A1I2IGS2"/>
<organism evidence="2 3">
    <name type="scientific">Thermoflexibacter ruber</name>
    <dbReference type="NCBI Taxonomy" id="1003"/>
    <lineage>
        <taxon>Bacteria</taxon>
        <taxon>Pseudomonadati</taxon>
        <taxon>Bacteroidota</taxon>
        <taxon>Cytophagia</taxon>
        <taxon>Cytophagales</taxon>
        <taxon>Thermoflexibacteraceae</taxon>
        <taxon>Thermoflexibacter</taxon>
    </lineage>
</organism>
<keyword evidence="2" id="KW-0255">Endonuclease</keyword>
<dbReference type="GO" id="GO:0004519">
    <property type="term" value="F:endonuclease activity"/>
    <property type="evidence" value="ECO:0007669"/>
    <property type="project" value="UniProtKB-KW"/>
</dbReference>
<dbReference type="InterPro" id="IPR011335">
    <property type="entry name" value="Restrct_endonuc-II-like"/>
</dbReference>
<gene>
    <name evidence="2" type="ORF">SAMN04488541_103128</name>
</gene>
<evidence type="ECO:0000259" key="1">
    <source>
        <dbReference type="Pfam" id="PF05685"/>
    </source>
</evidence>